<proteinExistence type="predicted"/>
<name>A0A0N1HCF0_9EURO</name>
<feature type="compositionally biased region" description="Basic and acidic residues" evidence="1">
    <location>
        <begin position="8"/>
        <end position="17"/>
    </location>
</feature>
<evidence type="ECO:0000313" key="2">
    <source>
        <dbReference type="EMBL" id="KPI41995.1"/>
    </source>
</evidence>
<dbReference type="AlphaFoldDB" id="A0A0N1HCF0"/>
<dbReference type="STRING" id="1664694.A0A0N1HCF0"/>
<dbReference type="PANTHER" id="PTHR38167">
    <property type="entry name" value="C2H2-TYPE DOMAIN-CONTAINING PROTEIN"/>
    <property type="match status" value="1"/>
</dbReference>
<dbReference type="PANTHER" id="PTHR38167:SF1">
    <property type="entry name" value="C2H2-TYPE DOMAIN-CONTAINING PROTEIN"/>
    <property type="match status" value="1"/>
</dbReference>
<dbReference type="EMBL" id="LFJN01000008">
    <property type="protein sequence ID" value="KPI41995.1"/>
    <property type="molecule type" value="Genomic_DNA"/>
</dbReference>
<keyword evidence="3" id="KW-1185">Reference proteome</keyword>
<accession>A0A0N1HCF0</accession>
<comment type="caution">
    <text evidence="2">The sequence shown here is derived from an EMBL/GenBank/DDBJ whole genome shotgun (WGS) entry which is preliminary data.</text>
</comment>
<dbReference type="RefSeq" id="XP_018001958.1">
    <property type="nucleotide sequence ID" value="XM_018145557.1"/>
</dbReference>
<reference evidence="2 3" key="1">
    <citation type="submission" date="2015-06" db="EMBL/GenBank/DDBJ databases">
        <title>Draft genome of the ant-associated black yeast Phialophora attae CBS 131958.</title>
        <authorList>
            <person name="Moreno L.F."/>
            <person name="Stielow B.J."/>
            <person name="de Hoog S."/>
            <person name="Vicente V.A."/>
            <person name="Weiss V.A."/>
            <person name="de Vries M."/>
            <person name="Cruz L.M."/>
            <person name="Souza E.M."/>
        </authorList>
    </citation>
    <scope>NUCLEOTIDE SEQUENCE [LARGE SCALE GENOMIC DNA]</scope>
    <source>
        <strain evidence="2 3">CBS 131958</strain>
    </source>
</reference>
<dbReference type="Proteomes" id="UP000038010">
    <property type="component" value="Unassembled WGS sequence"/>
</dbReference>
<gene>
    <name evidence="2" type="ORF">AB675_5350</name>
</gene>
<evidence type="ECO:0000256" key="1">
    <source>
        <dbReference type="SAM" id="MobiDB-lite"/>
    </source>
</evidence>
<dbReference type="VEuPathDB" id="FungiDB:AB675_5350"/>
<organism evidence="2 3">
    <name type="scientific">Cyphellophora attinorum</name>
    <dbReference type="NCBI Taxonomy" id="1664694"/>
    <lineage>
        <taxon>Eukaryota</taxon>
        <taxon>Fungi</taxon>
        <taxon>Dikarya</taxon>
        <taxon>Ascomycota</taxon>
        <taxon>Pezizomycotina</taxon>
        <taxon>Eurotiomycetes</taxon>
        <taxon>Chaetothyriomycetidae</taxon>
        <taxon>Chaetothyriales</taxon>
        <taxon>Cyphellophoraceae</taxon>
        <taxon>Cyphellophora</taxon>
    </lineage>
</organism>
<dbReference type="GeneID" id="28737437"/>
<dbReference type="OrthoDB" id="4152452at2759"/>
<feature type="region of interest" description="Disordered" evidence="1">
    <location>
        <begin position="1"/>
        <end position="31"/>
    </location>
</feature>
<protein>
    <submittedName>
        <fullName evidence="2">Uncharacterized protein</fullName>
    </submittedName>
</protein>
<evidence type="ECO:0000313" key="3">
    <source>
        <dbReference type="Proteomes" id="UP000038010"/>
    </source>
</evidence>
<sequence>MPSTDQLESSKKRKSDDTAAGPSNTTKRVKPVAANCSNCGVPFVAGDDQDAPCQYHPGHLEARDDDEEDFWADHEEDHFGEIDSDDLKADLTEGYNWDCCDKNGRTEGCLRRSGHSTGRPIEQARLQRMGLKLSNANLEVEDRGARPWEV</sequence>